<accession>A0A1H6DAK3</accession>
<evidence type="ECO:0000259" key="5">
    <source>
        <dbReference type="PROSITE" id="PS50932"/>
    </source>
</evidence>
<dbReference type="InterPro" id="IPR046335">
    <property type="entry name" value="LacI/GalR-like_sensor"/>
</dbReference>
<reference evidence="6 7" key="1">
    <citation type="submission" date="2016-10" db="EMBL/GenBank/DDBJ databases">
        <authorList>
            <person name="de Groot N.N."/>
        </authorList>
    </citation>
    <scope>NUCLEOTIDE SEQUENCE [LARGE SCALE GENOMIC DNA]</scope>
    <source>
        <strain evidence="6 7">CGMCC 4.2023</strain>
    </source>
</reference>
<dbReference type="InterPro" id="IPR028082">
    <property type="entry name" value="Peripla_BP_I"/>
</dbReference>
<feature type="compositionally biased region" description="Low complexity" evidence="4">
    <location>
        <begin position="349"/>
        <end position="367"/>
    </location>
</feature>
<keyword evidence="3" id="KW-0804">Transcription</keyword>
<keyword evidence="7" id="KW-1185">Reference proteome</keyword>
<dbReference type="GO" id="GO:0000976">
    <property type="term" value="F:transcription cis-regulatory region binding"/>
    <property type="evidence" value="ECO:0007669"/>
    <property type="project" value="TreeGrafter"/>
</dbReference>
<dbReference type="CDD" id="cd01392">
    <property type="entry name" value="HTH_LacI"/>
    <property type="match status" value="1"/>
</dbReference>
<dbReference type="Proteomes" id="UP000236754">
    <property type="component" value="Unassembled WGS sequence"/>
</dbReference>
<evidence type="ECO:0000313" key="6">
    <source>
        <dbReference type="EMBL" id="SEG81745.1"/>
    </source>
</evidence>
<dbReference type="SUPFAM" id="SSF47413">
    <property type="entry name" value="lambda repressor-like DNA-binding domains"/>
    <property type="match status" value="1"/>
</dbReference>
<feature type="region of interest" description="Disordered" evidence="4">
    <location>
        <begin position="337"/>
        <end position="367"/>
    </location>
</feature>
<dbReference type="Gene3D" id="3.40.50.2300">
    <property type="match status" value="2"/>
</dbReference>
<keyword evidence="1" id="KW-0805">Transcription regulation</keyword>
<sequence length="367" mass="38445">MKRLTPALVKGAPYTGRVPQRPPRVTQRDLAEETGLSTATVSYALRGMQVPPETQQRVREAAERLGYQADPIARALASGRTGYIGVLCRSLTDVWQQATAAALGRRLLGDGRHALIVDASNDPALEATLASQLADQRVDALIVLPVDPGAAHWSEVAERTVLISIGDGLSGGAAHAEVVFDNEAGITDALHVLVAAGHRRIAVMTPGGLTTPDRPAETVAGQVARRLGLHVTLHRSPHDLDGAAAVARGVLAGQDPPTAFLCMADSMAYGVYAGARESGLEVPDDISVVGYDDHPLSRLLTPPLSTYRWPVDLLVDLVVERTVKAITAGKRSRRRVLAPVAQPRGSVGAPGTARGSAAADAPAGEST</sequence>
<dbReference type="InterPro" id="IPR010982">
    <property type="entry name" value="Lambda_DNA-bd_dom_sf"/>
</dbReference>
<dbReference type="PANTHER" id="PTHR30146:SF138">
    <property type="entry name" value="TRANSCRIPTIONAL REGULATORY PROTEIN"/>
    <property type="match status" value="1"/>
</dbReference>
<dbReference type="AlphaFoldDB" id="A0A1H6DAK3"/>
<keyword evidence="2" id="KW-0238">DNA-binding</keyword>
<dbReference type="PANTHER" id="PTHR30146">
    <property type="entry name" value="LACI-RELATED TRANSCRIPTIONAL REPRESSOR"/>
    <property type="match status" value="1"/>
</dbReference>
<evidence type="ECO:0000256" key="1">
    <source>
        <dbReference type="ARBA" id="ARBA00023015"/>
    </source>
</evidence>
<dbReference type="CDD" id="cd06267">
    <property type="entry name" value="PBP1_LacI_sugar_binding-like"/>
    <property type="match status" value="1"/>
</dbReference>
<name>A0A1H6DAK3_9ACTN</name>
<gene>
    <name evidence="6" type="ORF">SAMN05216223_1139</name>
</gene>
<dbReference type="SMART" id="SM00354">
    <property type="entry name" value="HTH_LACI"/>
    <property type="match status" value="1"/>
</dbReference>
<evidence type="ECO:0000256" key="2">
    <source>
        <dbReference type="ARBA" id="ARBA00023125"/>
    </source>
</evidence>
<protein>
    <submittedName>
        <fullName evidence="6">LacI family transcriptional regulator</fullName>
    </submittedName>
</protein>
<evidence type="ECO:0000313" key="7">
    <source>
        <dbReference type="Proteomes" id="UP000236754"/>
    </source>
</evidence>
<dbReference type="Pfam" id="PF00356">
    <property type="entry name" value="LacI"/>
    <property type="match status" value="1"/>
</dbReference>
<proteinExistence type="predicted"/>
<dbReference type="PROSITE" id="PS50932">
    <property type="entry name" value="HTH_LACI_2"/>
    <property type="match status" value="1"/>
</dbReference>
<dbReference type="SUPFAM" id="SSF53822">
    <property type="entry name" value="Periplasmic binding protein-like I"/>
    <property type="match status" value="1"/>
</dbReference>
<evidence type="ECO:0000256" key="4">
    <source>
        <dbReference type="SAM" id="MobiDB-lite"/>
    </source>
</evidence>
<dbReference type="GO" id="GO:0003700">
    <property type="term" value="F:DNA-binding transcription factor activity"/>
    <property type="evidence" value="ECO:0007669"/>
    <property type="project" value="TreeGrafter"/>
</dbReference>
<dbReference type="EMBL" id="FNVU01000013">
    <property type="protein sequence ID" value="SEG81745.1"/>
    <property type="molecule type" value="Genomic_DNA"/>
</dbReference>
<organism evidence="6 7">
    <name type="scientific">Actinacidiphila yanglinensis</name>
    <dbReference type="NCBI Taxonomy" id="310779"/>
    <lineage>
        <taxon>Bacteria</taxon>
        <taxon>Bacillati</taxon>
        <taxon>Actinomycetota</taxon>
        <taxon>Actinomycetes</taxon>
        <taxon>Kitasatosporales</taxon>
        <taxon>Streptomycetaceae</taxon>
        <taxon>Actinacidiphila</taxon>
    </lineage>
</organism>
<dbReference type="Gene3D" id="1.10.260.40">
    <property type="entry name" value="lambda repressor-like DNA-binding domains"/>
    <property type="match status" value="1"/>
</dbReference>
<evidence type="ECO:0000256" key="3">
    <source>
        <dbReference type="ARBA" id="ARBA00023163"/>
    </source>
</evidence>
<dbReference type="Pfam" id="PF13377">
    <property type="entry name" value="Peripla_BP_3"/>
    <property type="match status" value="1"/>
</dbReference>
<dbReference type="InterPro" id="IPR000843">
    <property type="entry name" value="HTH_LacI"/>
</dbReference>
<feature type="domain" description="HTH lacI-type" evidence="5">
    <location>
        <begin position="25"/>
        <end position="78"/>
    </location>
</feature>